<dbReference type="Gene3D" id="2.10.50.10">
    <property type="entry name" value="Tumor Necrosis Factor Receptor, subunit A, domain 2"/>
    <property type="match status" value="3"/>
</dbReference>
<evidence type="ECO:0000259" key="15">
    <source>
        <dbReference type="PROSITE" id="PS50050"/>
    </source>
</evidence>
<dbReference type="GO" id="GO:0005886">
    <property type="term" value="C:plasma membrane"/>
    <property type="evidence" value="ECO:0007669"/>
    <property type="project" value="UniProtKB-ARBA"/>
</dbReference>
<evidence type="ECO:0000256" key="4">
    <source>
        <dbReference type="ARBA" id="ARBA00022692"/>
    </source>
</evidence>
<keyword evidence="10" id="KW-0675">Receptor</keyword>
<dbReference type="SUPFAM" id="SSF57586">
    <property type="entry name" value="TNF receptor-like"/>
    <property type="match status" value="3"/>
</dbReference>
<evidence type="ECO:0000256" key="9">
    <source>
        <dbReference type="ARBA" id="ARBA00023157"/>
    </source>
</evidence>
<evidence type="ECO:0000256" key="3">
    <source>
        <dbReference type="ARBA" id="ARBA00022581"/>
    </source>
</evidence>
<dbReference type="InterPro" id="IPR001368">
    <property type="entry name" value="TNFR/NGFR_Cys_rich_reg"/>
</dbReference>
<keyword evidence="9 12" id="KW-1015">Disulfide bond</keyword>
<keyword evidence="8 13" id="KW-0472">Membrane</keyword>
<evidence type="ECO:0000313" key="16">
    <source>
        <dbReference type="EMBL" id="KAL2103274.1"/>
    </source>
</evidence>
<evidence type="ECO:0000256" key="6">
    <source>
        <dbReference type="ARBA" id="ARBA00022737"/>
    </source>
</evidence>
<dbReference type="AlphaFoldDB" id="A0ABD1KVT7"/>
<gene>
    <name evidence="16" type="ORF">ACEWY4_000142</name>
</gene>
<keyword evidence="17" id="KW-1185">Reference proteome</keyword>
<evidence type="ECO:0000256" key="12">
    <source>
        <dbReference type="PROSITE-ProRule" id="PRU00206"/>
    </source>
</evidence>
<dbReference type="CDD" id="cd00185">
    <property type="entry name" value="TNFRSF"/>
    <property type="match status" value="1"/>
</dbReference>
<keyword evidence="5 14" id="KW-0732">Signal</keyword>
<feature type="disulfide bond" evidence="12">
    <location>
        <begin position="58"/>
        <end position="73"/>
    </location>
</feature>
<feature type="transmembrane region" description="Helical" evidence="13">
    <location>
        <begin position="188"/>
        <end position="215"/>
    </location>
</feature>
<feature type="domain" description="TNFR-Cys" evidence="15">
    <location>
        <begin position="57"/>
        <end position="99"/>
    </location>
</feature>
<comment type="caution">
    <text evidence="16">The sequence shown here is derived from an EMBL/GenBank/DDBJ whole genome shotgun (WGS) entry which is preliminary data.</text>
</comment>
<evidence type="ECO:0000256" key="7">
    <source>
        <dbReference type="ARBA" id="ARBA00022989"/>
    </source>
</evidence>
<dbReference type="PROSITE" id="PS50050">
    <property type="entry name" value="TNFR_NGFR_2"/>
    <property type="match status" value="1"/>
</dbReference>
<reference evidence="16 17" key="1">
    <citation type="submission" date="2024-09" db="EMBL/GenBank/DDBJ databases">
        <title>A chromosome-level genome assembly of Gray's grenadier anchovy, Coilia grayii.</title>
        <authorList>
            <person name="Fu Z."/>
        </authorList>
    </citation>
    <scope>NUCLEOTIDE SEQUENCE [LARGE SCALE GENOMIC DNA]</scope>
    <source>
        <strain evidence="16">G4</strain>
        <tissue evidence="16">Muscle</tissue>
    </source>
</reference>
<dbReference type="SMART" id="SM00208">
    <property type="entry name" value="TNFR"/>
    <property type="match status" value="4"/>
</dbReference>
<feature type="chain" id="PRO_5044766862" description="TNFR-Cys domain-containing protein" evidence="14">
    <location>
        <begin position="18"/>
        <end position="244"/>
    </location>
</feature>
<keyword evidence="11" id="KW-0325">Glycoprotein</keyword>
<dbReference type="Pfam" id="PF00020">
    <property type="entry name" value="TNFR_c6"/>
    <property type="match status" value="3"/>
</dbReference>
<keyword evidence="3" id="KW-0945">Host-virus interaction</keyword>
<evidence type="ECO:0000256" key="1">
    <source>
        <dbReference type="ARBA" id="ARBA00004479"/>
    </source>
</evidence>
<evidence type="ECO:0000256" key="13">
    <source>
        <dbReference type="SAM" id="Phobius"/>
    </source>
</evidence>
<organism evidence="16 17">
    <name type="scientific">Coilia grayii</name>
    <name type="common">Gray's grenadier anchovy</name>
    <dbReference type="NCBI Taxonomy" id="363190"/>
    <lineage>
        <taxon>Eukaryota</taxon>
        <taxon>Metazoa</taxon>
        <taxon>Chordata</taxon>
        <taxon>Craniata</taxon>
        <taxon>Vertebrata</taxon>
        <taxon>Euteleostomi</taxon>
        <taxon>Actinopterygii</taxon>
        <taxon>Neopterygii</taxon>
        <taxon>Teleostei</taxon>
        <taxon>Clupei</taxon>
        <taxon>Clupeiformes</taxon>
        <taxon>Clupeoidei</taxon>
        <taxon>Engraulidae</taxon>
        <taxon>Coilinae</taxon>
        <taxon>Coilia</taxon>
    </lineage>
</organism>
<accession>A0ABD1KVT7</accession>
<dbReference type="FunFam" id="2.10.50.10:FF:000007">
    <property type="entry name" value="TNF receptor superfamily member 14"/>
    <property type="match status" value="1"/>
</dbReference>
<evidence type="ECO:0000256" key="5">
    <source>
        <dbReference type="ARBA" id="ARBA00022729"/>
    </source>
</evidence>
<dbReference type="PROSITE" id="PS00652">
    <property type="entry name" value="TNFR_NGFR_1"/>
    <property type="match status" value="1"/>
</dbReference>
<feature type="signal peptide" evidence="14">
    <location>
        <begin position="1"/>
        <end position="17"/>
    </location>
</feature>
<evidence type="ECO:0000256" key="11">
    <source>
        <dbReference type="ARBA" id="ARBA00023180"/>
    </source>
</evidence>
<evidence type="ECO:0000256" key="2">
    <source>
        <dbReference type="ARBA" id="ARBA00022553"/>
    </source>
</evidence>
<evidence type="ECO:0000256" key="14">
    <source>
        <dbReference type="SAM" id="SignalP"/>
    </source>
</evidence>
<dbReference type="PANTHER" id="PTHR46838:SF1">
    <property type="entry name" value="TUMOR NECROSIS FACTOR RECEPTOR SUPERFAMILY MEMBER 14"/>
    <property type="match status" value="1"/>
</dbReference>
<dbReference type="EMBL" id="JBHFQA010000001">
    <property type="protein sequence ID" value="KAL2103274.1"/>
    <property type="molecule type" value="Genomic_DNA"/>
</dbReference>
<feature type="repeat" description="TNFR-Cys" evidence="12">
    <location>
        <begin position="57"/>
        <end position="99"/>
    </location>
</feature>
<keyword evidence="6" id="KW-0677">Repeat</keyword>
<dbReference type="PANTHER" id="PTHR46838">
    <property type="entry name" value="TUMOR NECROSIS FACTOR RECEPTOR SUPERFAMILY MEMBER 14"/>
    <property type="match status" value="1"/>
</dbReference>
<comment type="caution">
    <text evidence="12">Lacks conserved residue(s) required for the propagation of feature annotation.</text>
</comment>
<dbReference type="FunFam" id="2.10.50.10:FF:000009">
    <property type="entry name" value="Tumor necrosis factor receptor superfamily member 14"/>
    <property type="match status" value="1"/>
</dbReference>
<evidence type="ECO:0000256" key="10">
    <source>
        <dbReference type="ARBA" id="ARBA00023170"/>
    </source>
</evidence>
<dbReference type="Proteomes" id="UP001591681">
    <property type="component" value="Unassembled WGS sequence"/>
</dbReference>
<evidence type="ECO:0000313" key="17">
    <source>
        <dbReference type="Proteomes" id="UP001591681"/>
    </source>
</evidence>
<protein>
    <recommendedName>
        <fullName evidence="15">TNFR-Cys domain-containing protein</fullName>
    </recommendedName>
</protein>
<keyword evidence="7 13" id="KW-1133">Transmembrane helix</keyword>
<name>A0ABD1KVT7_9TELE</name>
<proteinExistence type="predicted"/>
<dbReference type="FunFam" id="2.10.50.10:FF:000065">
    <property type="entry name" value="TNF receptor superfamily member 14"/>
    <property type="match status" value="1"/>
</dbReference>
<comment type="subcellular location">
    <subcellularLocation>
        <location evidence="1">Membrane</location>
        <topology evidence="1">Single-pass type I membrane protein</topology>
    </subcellularLocation>
</comment>
<dbReference type="CDD" id="cd13405">
    <property type="entry name" value="TNFRSF14_teleost"/>
    <property type="match status" value="1"/>
</dbReference>
<keyword evidence="2" id="KW-0597">Phosphoprotein</keyword>
<sequence>MLKLLIIVLILLLTVSGVSHACGRAEYLIGQECCPMCGPGYYVRRHCTEYISTTCVPCLPNSFTEAPNGLEACRLCKVCDSSAGLRVRRACTPSSDTLCEPLEGHYCTDPIQDGCGGAVEHTQCKPGQYIKQPGTASTDAVCEDCEGDTYSDGSFLSCRPHTRCELMGLEVLKAGSSSHDTECGTRGISAGVIVGVIVLTIVAVGAGGIGGFLFYRKKKAKRGFMHAQATEAGECSTPMNTMVT</sequence>
<keyword evidence="4 13" id="KW-0812">Transmembrane</keyword>
<evidence type="ECO:0000256" key="8">
    <source>
        <dbReference type="ARBA" id="ARBA00023136"/>
    </source>
</evidence>